<feature type="domain" description="Reverse transcriptase RNase H-like" evidence="7">
    <location>
        <begin position="49"/>
        <end position="141"/>
    </location>
</feature>
<feature type="non-terminal residue" evidence="8">
    <location>
        <position position="1"/>
    </location>
</feature>
<dbReference type="InterPro" id="IPR043128">
    <property type="entry name" value="Rev_trsase/Diguanyl_cyclase"/>
</dbReference>
<dbReference type="AlphaFoldDB" id="A0AA38KJ19"/>
<keyword evidence="6" id="KW-0695">RNA-directed DNA polymerase</keyword>
<organism evidence="8 9">
    <name type="scientific">Taxus chinensis</name>
    <name type="common">Chinese yew</name>
    <name type="synonym">Taxus wallichiana var. chinensis</name>
    <dbReference type="NCBI Taxonomy" id="29808"/>
    <lineage>
        <taxon>Eukaryota</taxon>
        <taxon>Viridiplantae</taxon>
        <taxon>Streptophyta</taxon>
        <taxon>Embryophyta</taxon>
        <taxon>Tracheophyta</taxon>
        <taxon>Spermatophyta</taxon>
        <taxon>Pinopsida</taxon>
        <taxon>Pinidae</taxon>
        <taxon>Conifers II</taxon>
        <taxon>Cupressales</taxon>
        <taxon>Taxaceae</taxon>
        <taxon>Taxus</taxon>
    </lineage>
</organism>
<protein>
    <recommendedName>
        <fullName evidence="7">Reverse transcriptase RNase H-like domain-containing protein</fullName>
    </recommendedName>
</protein>
<dbReference type="GO" id="GO:0003964">
    <property type="term" value="F:RNA-directed DNA polymerase activity"/>
    <property type="evidence" value="ECO:0007669"/>
    <property type="project" value="UniProtKB-KW"/>
</dbReference>
<dbReference type="Gene3D" id="3.30.70.270">
    <property type="match status" value="1"/>
</dbReference>
<keyword evidence="9" id="KW-1185">Reference proteome</keyword>
<keyword evidence="4" id="KW-0255">Endonuclease</keyword>
<dbReference type="SUPFAM" id="SSF56672">
    <property type="entry name" value="DNA/RNA polymerases"/>
    <property type="match status" value="1"/>
</dbReference>
<evidence type="ECO:0000256" key="6">
    <source>
        <dbReference type="ARBA" id="ARBA00022918"/>
    </source>
</evidence>
<name>A0AA38KJ19_TAXCH</name>
<evidence type="ECO:0000256" key="1">
    <source>
        <dbReference type="ARBA" id="ARBA00022679"/>
    </source>
</evidence>
<dbReference type="OMA" id="SHEQMAF"/>
<dbReference type="InterPro" id="IPR043502">
    <property type="entry name" value="DNA/RNA_pol_sf"/>
</dbReference>
<gene>
    <name evidence="8" type="ORF">KI387_035294</name>
</gene>
<keyword evidence="2" id="KW-0548">Nucleotidyltransferase</keyword>
<proteinExistence type="predicted"/>
<dbReference type="GO" id="GO:0004519">
    <property type="term" value="F:endonuclease activity"/>
    <property type="evidence" value="ECO:0007669"/>
    <property type="project" value="UniProtKB-KW"/>
</dbReference>
<dbReference type="GO" id="GO:0016787">
    <property type="term" value="F:hydrolase activity"/>
    <property type="evidence" value="ECO:0007669"/>
    <property type="project" value="UniProtKB-KW"/>
</dbReference>
<dbReference type="CDD" id="cd09274">
    <property type="entry name" value="RNase_HI_RT_Ty3"/>
    <property type="match status" value="1"/>
</dbReference>
<keyword evidence="1" id="KW-0808">Transferase</keyword>
<dbReference type="Proteomes" id="UP000824469">
    <property type="component" value="Unassembled WGS sequence"/>
</dbReference>
<keyword evidence="3" id="KW-0540">Nuclease</keyword>
<dbReference type="PANTHER" id="PTHR37984:SF5">
    <property type="entry name" value="PROTEIN NYNRIN-LIKE"/>
    <property type="match status" value="1"/>
</dbReference>
<accession>A0AA38KJ19</accession>
<comment type="caution">
    <text evidence="8">The sequence shown here is derived from an EMBL/GenBank/DDBJ whole genome shotgun (WGS) entry which is preliminary data.</text>
</comment>
<keyword evidence="5" id="KW-0378">Hydrolase</keyword>
<dbReference type="EMBL" id="JAHRHJ020000007">
    <property type="protein sequence ID" value="KAH9307383.1"/>
    <property type="molecule type" value="Genomic_DNA"/>
</dbReference>
<dbReference type="InterPro" id="IPR041373">
    <property type="entry name" value="RT_RNaseH"/>
</dbReference>
<evidence type="ECO:0000259" key="7">
    <source>
        <dbReference type="Pfam" id="PF17917"/>
    </source>
</evidence>
<evidence type="ECO:0000256" key="3">
    <source>
        <dbReference type="ARBA" id="ARBA00022722"/>
    </source>
</evidence>
<evidence type="ECO:0000256" key="5">
    <source>
        <dbReference type="ARBA" id="ARBA00022801"/>
    </source>
</evidence>
<reference evidence="8 9" key="1">
    <citation type="journal article" date="2021" name="Nat. Plants">
        <title>The Taxus genome provides insights into paclitaxel biosynthesis.</title>
        <authorList>
            <person name="Xiong X."/>
            <person name="Gou J."/>
            <person name="Liao Q."/>
            <person name="Li Y."/>
            <person name="Zhou Q."/>
            <person name="Bi G."/>
            <person name="Li C."/>
            <person name="Du R."/>
            <person name="Wang X."/>
            <person name="Sun T."/>
            <person name="Guo L."/>
            <person name="Liang H."/>
            <person name="Lu P."/>
            <person name="Wu Y."/>
            <person name="Zhang Z."/>
            <person name="Ro D.K."/>
            <person name="Shang Y."/>
            <person name="Huang S."/>
            <person name="Yan J."/>
        </authorList>
    </citation>
    <scope>NUCLEOTIDE SEQUENCE [LARGE SCALE GENOMIC DNA]</scope>
    <source>
        <strain evidence="8">Ta-2019</strain>
    </source>
</reference>
<dbReference type="InterPro" id="IPR050951">
    <property type="entry name" value="Retrovirus_Pol_polyprotein"/>
</dbReference>
<sequence length="141" mass="16334">KFVKRFSQIVAPLTSLTNKDAFNWSKSAHVAFEELKKETCSCPVLAVLDFSRPFELACDASGEGIGAVLMQNQHPIAFGSRKLKEYEKKLSIYDKEMLAIMHALIKFRKYLICGRFVVKTDHNSLRLFLHQKELNDRQQRW</sequence>
<dbReference type="PANTHER" id="PTHR37984">
    <property type="entry name" value="PROTEIN CBG26694"/>
    <property type="match status" value="1"/>
</dbReference>
<evidence type="ECO:0000256" key="2">
    <source>
        <dbReference type="ARBA" id="ARBA00022695"/>
    </source>
</evidence>
<evidence type="ECO:0000313" key="8">
    <source>
        <dbReference type="EMBL" id="KAH9307383.1"/>
    </source>
</evidence>
<evidence type="ECO:0000313" key="9">
    <source>
        <dbReference type="Proteomes" id="UP000824469"/>
    </source>
</evidence>
<evidence type="ECO:0000256" key="4">
    <source>
        <dbReference type="ARBA" id="ARBA00022759"/>
    </source>
</evidence>
<feature type="non-terminal residue" evidence="8">
    <location>
        <position position="141"/>
    </location>
</feature>
<dbReference type="Pfam" id="PF17917">
    <property type="entry name" value="RT_RNaseH"/>
    <property type="match status" value="1"/>
</dbReference>